<gene>
    <name evidence="1" type="ORF">D7X96_17335</name>
</gene>
<keyword evidence="2" id="KW-1185">Reference proteome</keyword>
<proteinExistence type="predicted"/>
<dbReference type="AlphaFoldDB" id="A0A3A8QPY7"/>
<accession>A0A3A8QPY7</accession>
<sequence length="209" mass="23965">MRIDRRSFWFLDAVVEYGENLAVLASPGIELTLNRRTHGLEARELAPILASLCEAGLIRVKHMETDALARTLPEIESAFAMSSCKPGRYSGFWYNLTPEGGAVWESLTRPDWSRYCTGAWEPGQSCLEAGSRERLEEELTWQAADPWSVRVPGSEVWTVVRPWDATYWKTLPVGFEVRYQRIDKKYLACDLRPEPRVAPPRPWYENPAF</sequence>
<dbReference type="OrthoDB" id="581609at2"/>
<dbReference type="EMBL" id="RAWM01000041">
    <property type="protein sequence ID" value="RKH68445.1"/>
    <property type="molecule type" value="Genomic_DNA"/>
</dbReference>
<dbReference type="RefSeq" id="WP_121770234.1">
    <property type="nucleotide sequence ID" value="NZ_RAWM01000041.1"/>
</dbReference>
<organism evidence="1 2">
    <name type="scientific">Corallococcus interemptor</name>
    <dbReference type="NCBI Taxonomy" id="2316720"/>
    <lineage>
        <taxon>Bacteria</taxon>
        <taxon>Pseudomonadati</taxon>
        <taxon>Myxococcota</taxon>
        <taxon>Myxococcia</taxon>
        <taxon>Myxococcales</taxon>
        <taxon>Cystobacterineae</taxon>
        <taxon>Myxococcaceae</taxon>
        <taxon>Corallococcus</taxon>
    </lineage>
</organism>
<evidence type="ECO:0000313" key="2">
    <source>
        <dbReference type="Proteomes" id="UP000282656"/>
    </source>
</evidence>
<protein>
    <submittedName>
        <fullName evidence="1">Uncharacterized protein</fullName>
    </submittedName>
</protein>
<dbReference type="Proteomes" id="UP000282656">
    <property type="component" value="Unassembled WGS sequence"/>
</dbReference>
<name>A0A3A8QPY7_9BACT</name>
<comment type="caution">
    <text evidence="1">The sequence shown here is derived from an EMBL/GenBank/DDBJ whole genome shotgun (WGS) entry which is preliminary data.</text>
</comment>
<reference evidence="2" key="1">
    <citation type="submission" date="2018-09" db="EMBL/GenBank/DDBJ databases">
        <authorList>
            <person name="Livingstone P.G."/>
            <person name="Whitworth D.E."/>
        </authorList>
    </citation>
    <scope>NUCLEOTIDE SEQUENCE [LARGE SCALE GENOMIC DNA]</scope>
    <source>
        <strain evidence="2">AB047A</strain>
    </source>
</reference>
<evidence type="ECO:0000313" key="1">
    <source>
        <dbReference type="EMBL" id="RKH68445.1"/>
    </source>
</evidence>